<reference evidence="5 6" key="1">
    <citation type="journal article" date="2015" name="Nat. Commun.">
        <title>Outbred genome sequencing and CRISPR/Cas9 gene editing in butterflies.</title>
        <authorList>
            <person name="Li X."/>
            <person name="Fan D."/>
            <person name="Zhang W."/>
            <person name="Liu G."/>
            <person name="Zhang L."/>
            <person name="Zhao L."/>
            <person name="Fang X."/>
            <person name="Chen L."/>
            <person name="Dong Y."/>
            <person name="Chen Y."/>
            <person name="Ding Y."/>
            <person name="Zhao R."/>
            <person name="Feng M."/>
            <person name="Zhu Y."/>
            <person name="Feng Y."/>
            <person name="Jiang X."/>
            <person name="Zhu D."/>
            <person name="Xiang H."/>
            <person name="Feng X."/>
            <person name="Li S."/>
            <person name="Wang J."/>
            <person name="Zhang G."/>
            <person name="Kronforst M.R."/>
            <person name="Wang W."/>
        </authorList>
    </citation>
    <scope>NUCLEOTIDE SEQUENCE [LARGE SCALE GENOMIC DNA]</scope>
    <source>
        <strain evidence="5">Ya'a_city_454_Pm</strain>
        <tissue evidence="5">Whole body</tissue>
    </source>
</reference>
<dbReference type="PRINTS" id="PR00947">
    <property type="entry name" value="CUTICLE"/>
</dbReference>
<dbReference type="InParanoid" id="A0A194R0Z2"/>
<keyword evidence="2 4" id="KW-0732">Signal</keyword>
<accession>A0A194R0Z2</accession>
<evidence type="ECO:0000256" key="1">
    <source>
        <dbReference type="ARBA" id="ARBA00022460"/>
    </source>
</evidence>
<dbReference type="InterPro" id="IPR031311">
    <property type="entry name" value="CHIT_BIND_RR_consensus"/>
</dbReference>
<dbReference type="KEGG" id="pmac:106714870"/>
<evidence type="ECO:0000256" key="2">
    <source>
        <dbReference type="ARBA" id="ARBA00022729"/>
    </source>
</evidence>
<evidence type="ECO:0000313" key="6">
    <source>
        <dbReference type="Proteomes" id="UP000053240"/>
    </source>
</evidence>
<dbReference type="PROSITE" id="PS51155">
    <property type="entry name" value="CHIT_BIND_RR_2"/>
    <property type="match status" value="1"/>
</dbReference>
<evidence type="ECO:0000256" key="4">
    <source>
        <dbReference type="SAM" id="SignalP"/>
    </source>
</evidence>
<dbReference type="EMBL" id="KQ460883">
    <property type="protein sequence ID" value="KPJ11372.1"/>
    <property type="molecule type" value="Genomic_DNA"/>
</dbReference>
<proteinExistence type="predicted"/>
<organism evidence="5 6">
    <name type="scientific">Papilio machaon</name>
    <name type="common">Old World swallowtail butterfly</name>
    <dbReference type="NCBI Taxonomy" id="76193"/>
    <lineage>
        <taxon>Eukaryota</taxon>
        <taxon>Metazoa</taxon>
        <taxon>Ecdysozoa</taxon>
        <taxon>Arthropoda</taxon>
        <taxon>Hexapoda</taxon>
        <taxon>Insecta</taxon>
        <taxon>Pterygota</taxon>
        <taxon>Neoptera</taxon>
        <taxon>Endopterygota</taxon>
        <taxon>Lepidoptera</taxon>
        <taxon>Glossata</taxon>
        <taxon>Ditrysia</taxon>
        <taxon>Papilionoidea</taxon>
        <taxon>Papilionidae</taxon>
        <taxon>Papilioninae</taxon>
        <taxon>Papilio</taxon>
    </lineage>
</organism>
<dbReference type="Pfam" id="PF00379">
    <property type="entry name" value="Chitin_bind_4"/>
    <property type="match status" value="1"/>
</dbReference>
<dbReference type="PANTHER" id="PTHR10380:SF229">
    <property type="entry name" value="CUTICULAR PROTEIN 49AF, ISOFORM A"/>
    <property type="match status" value="1"/>
</dbReference>
<evidence type="ECO:0000256" key="3">
    <source>
        <dbReference type="PROSITE-ProRule" id="PRU00497"/>
    </source>
</evidence>
<dbReference type="PANTHER" id="PTHR10380">
    <property type="entry name" value="CUTICLE PROTEIN"/>
    <property type="match status" value="1"/>
</dbReference>
<gene>
    <name evidence="5" type="ORF">RR48_15011</name>
</gene>
<name>A0A194R0Z2_PAPMA</name>
<dbReference type="STRING" id="76193.A0A194R0Z2"/>
<dbReference type="Proteomes" id="UP000053240">
    <property type="component" value="Unassembled WGS sequence"/>
</dbReference>
<evidence type="ECO:0000313" key="5">
    <source>
        <dbReference type="EMBL" id="KPJ11372.1"/>
    </source>
</evidence>
<dbReference type="GO" id="GO:0062129">
    <property type="term" value="C:chitin-based extracellular matrix"/>
    <property type="evidence" value="ECO:0007669"/>
    <property type="project" value="TreeGrafter"/>
</dbReference>
<dbReference type="InterPro" id="IPR000618">
    <property type="entry name" value="Insect_cuticle"/>
</dbReference>
<feature type="signal peptide" evidence="4">
    <location>
        <begin position="1"/>
        <end position="25"/>
    </location>
</feature>
<keyword evidence="1 3" id="KW-0193">Cuticle</keyword>
<dbReference type="PROSITE" id="PS00233">
    <property type="entry name" value="CHIT_BIND_RR_1"/>
    <property type="match status" value="1"/>
</dbReference>
<dbReference type="GO" id="GO:0008010">
    <property type="term" value="F:structural constituent of chitin-based larval cuticle"/>
    <property type="evidence" value="ECO:0007669"/>
    <property type="project" value="TreeGrafter"/>
</dbReference>
<dbReference type="AlphaFoldDB" id="A0A194R0Z2"/>
<feature type="chain" id="PRO_5008264824" evidence="4">
    <location>
        <begin position="26"/>
        <end position="332"/>
    </location>
</feature>
<dbReference type="InterPro" id="IPR050468">
    <property type="entry name" value="Cuticle_Struct_Prot"/>
</dbReference>
<keyword evidence="6" id="KW-1185">Reference proteome</keyword>
<dbReference type="OrthoDB" id="7445685at2759"/>
<sequence length="332" mass="37194">MLLRSNLVLIFTVITISLLCEHAQAKRGRYRYNHPPSIESTENVPVAVIYDSEDFREDKSIKLSANFQTSKDDPITPKTIKQNAVKTPEINADVPKQVERVEQKKSQSKSLTTDNERSLQIPVSVVYESEPSKKENVQSTGASIVRRRPTGRRLSKSDVYRKPQDNIVTDKNKQSEEKNIVNNFGISTIPTPTTENYKNTAVKDQSQVKIVKRKRTRDPVVPIVTERNVVYAHSGNFHYSFEGGDGTKVFEDGSLKSINNETGEVVSGGFSYQDKDGNDISLSYTADENGYRPIGAHLPTPPPIPPEIARALAYLATKSTPQPITERTRKFD</sequence>
<protein>
    <submittedName>
        <fullName evidence="5">Endocuticle structural glycoprotein SgAbd-3</fullName>
    </submittedName>
</protein>